<evidence type="ECO:0000313" key="1">
    <source>
        <dbReference type="EMBL" id="KAJ7629318.1"/>
    </source>
</evidence>
<dbReference type="Proteomes" id="UP001221757">
    <property type="component" value="Unassembled WGS sequence"/>
</dbReference>
<organism evidence="1 2">
    <name type="scientific">Mycena rosella</name>
    <name type="common">Pink bonnet</name>
    <name type="synonym">Agaricus rosellus</name>
    <dbReference type="NCBI Taxonomy" id="1033263"/>
    <lineage>
        <taxon>Eukaryota</taxon>
        <taxon>Fungi</taxon>
        <taxon>Dikarya</taxon>
        <taxon>Basidiomycota</taxon>
        <taxon>Agaricomycotina</taxon>
        <taxon>Agaricomycetes</taxon>
        <taxon>Agaricomycetidae</taxon>
        <taxon>Agaricales</taxon>
        <taxon>Marasmiineae</taxon>
        <taxon>Mycenaceae</taxon>
        <taxon>Mycena</taxon>
    </lineage>
</organism>
<dbReference type="AlphaFoldDB" id="A0AAD7BSM9"/>
<gene>
    <name evidence="1" type="ORF">B0H17DRAFT_1150632</name>
</gene>
<accession>A0AAD7BSM9</accession>
<keyword evidence="2" id="KW-1185">Reference proteome</keyword>
<protein>
    <submittedName>
        <fullName evidence="1">Uncharacterized protein</fullName>
    </submittedName>
</protein>
<evidence type="ECO:0000313" key="2">
    <source>
        <dbReference type="Proteomes" id="UP001221757"/>
    </source>
</evidence>
<sequence>MHKICLRFAPAQGVSRVSALKTDYYHISPVSTRGAVGAAASKNKKISRTKARRSRSVARYQGKIQRLRLNRAELEARKSAWGKPVDVSRLASEHGLLSWLADVSWQSLCLVRKTVRNDGEQLGKYSEGQCAPMVIPEEPLRKENDHLGNRRAVQAA</sequence>
<name>A0AAD7BSM9_MYCRO</name>
<comment type="caution">
    <text evidence="1">The sequence shown here is derived from an EMBL/GenBank/DDBJ whole genome shotgun (WGS) entry which is preliminary data.</text>
</comment>
<proteinExistence type="predicted"/>
<reference evidence="1" key="1">
    <citation type="submission" date="2023-03" db="EMBL/GenBank/DDBJ databases">
        <title>Massive genome expansion in bonnet fungi (Mycena s.s.) driven by repeated elements and novel gene families across ecological guilds.</title>
        <authorList>
            <consortium name="Lawrence Berkeley National Laboratory"/>
            <person name="Harder C.B."/>
            <person name="Miyauchi S."/>
            <person name="Viragh M."/>
            <person name="Kuo A."/>
            <person name="Thoen E."/>
            <person name="Andreopoulos B."/>
            <person name="Lu D."/>
            <person name="Skrede I."/>
            <person name="Drula E."/>
            <person name="Henrissat B."/>
            <person name="Morin E."/>
            <person name="Kohler A."/>
            <person name="Barry K."/>
            <person name="LaButti K."/>
            <person name="Morin E."/>
            <person name="Salamov A."/>
            <person name="Lipzen A."/>
            <person name="Mereny Z."/>
            <person name="Hegedus B."/>
            <person name="Baldrian P."/>
            <person name="Stursova M."/>
            <person name="Weitz H."/>
            <person name="Taylor A."/>
            <person name="Grigoriev I.V."/>
            <person name="Nagy L.G."/>
            <person name="Martin F."/>
            <person name="Kauserud H."/>
        </authorList>
    </citation>
    <scope>NUCLEOTIDE SEQUENCE</scope>
    <source>
        <strain evidence="1">CBHHK067</strain>
    </source>
</reference>
<dbReference type="EMBL" id="JARKIE010000546">
    <property type="protein sequence ID" value="KAJ7629318.1"/>
    <property type="molecule type" value="Genomic_DNA"/>
</dbReference>